<organism evidence="1 2">
    <name type="scientific">Phocaeicola coprocola</name>
    <dbReference type="NCBI Taxonomy" id="310298"/>
    <lineage>
        <taxon>Bacteria</taxon>
        <taxon>Pseudomonadati</taxon>
        <taxon>Bacteroidota</taxon>
        <taxon>Bacteroidia</taxon>
        <taxon>Bacteroidales</taxon>
        <taxon>Bacteroidaceae</taxon>
        <taxon>Phocaeicola</taxon>
    </lineage>
</organism>
<dbReference type="AlphaFoldDB" id="A0A412G786"/>
<gene>
    <name evidence="1" type="ORF">DWY20_14510</name>
</gene>
<dbReference type="Proteomes" id="UP000285864">
    <property type="component" value="Unassembled WGS sequence"/>
</dbReference>
<accession>A0A412G786</accession>
<sequence>MNILLAASCLAGCSFNQAIHIQVSNPIDLDRNNEFIEVPMQSLQALALKANERFVVLDVENKQVPYQVTHDSLLIFPVSVASKGNAEYTVTKGIPDSIATISCGKYYPERLDDIAWENDKAAYRAYGPALQASGERAFGYDIFTKSVSEPVIEYRYRMETDTLKRKQIAILKESGKIQEADSIANAISYHIDHGNGMDCYSVGTTLGGGTAALMVDSCIIYPYCYKDYDILDNGPLRFTVKLTYPPLIVKNDSNVIETRIITLDKGSHLNHTEITYHNLSQDVPVVSGIVIHPENPDGYECCKEEQYIAYADSTNNTSQNNGVMYLGVVFTKSLQNTFVQWFQDTEKSLHPGALGHVLGISTYTPETTYTYYWGSGWSKGGIAGMDAWKQYLKEYACKVNHPLQVTIK</sequence>
<name>A0A412G786_9BACT</name>
<dbReference type="InterPro" id="IPR032342">
    <property type="entry name" value="DUF4861"/>
</dbReference>
<evidence type="ECO:0000313" key="1">
    <source>
        <dbReference type="EMBL" id="RGR88806.1"/>
    </source>
</evidence>
<reference evidence="1 2" key="1">
    <citation type="submission" date="2018-08" db="EMBL/GenBank/DDBJ databases">
        <title>A genome reference for cultivated species of the human gut microbiota.</title>
        <authorList>
            <person name="Zou Y."/>
            <person name="Xue W."/>
            <person name="Luo G."/>
        </authorList>
    </citation>
    <scope>NUCLEOTIDE SEQUENCE [LARGE SCALE GENOMIC DNA]</scope>
    <source>
        <strain evidence="1 2">AF24-2</strain>
    </source>
</reference>
<evidence type="ECO:0000313" key="2">
    <source>
        <dbReference type="Proteomes" id="UP000285864"/>
    </source>
</evidence>
<protein>
    <submittedName>
        <fullName evidence="1">DUF4861 domain-containing protein</fullName>
    </submittedName>
</protein>
<dbReference type="EMBL" id="QRUU01000130">
    <property type="protein sequence ID" value="RGR88806.1"/>
    <property type="molecule type" value="Genomic_DNA"/>
</dbReference>
<proteinExistence type="predicted"/>
<keyword evidence="2" id="KW-1185">Reference proteome</keyword>
<dbReference type="Pfam" id="PF16153">
    <property type="entry name" value="DUF4861"/>
    <property type="match status" value="1"/>
</dbReference>
<comment type="caution">
    <text evidence="1">The sequence shown here is derived from an EMBL/GenBank/DDBJ whole genome shotgun (WGS) entry which is preliminary data.</text>
</comment>